<dbReference type="PANTHER" id="PTHR33371">
    <property type="entry name" value="INTERMEMBRANE PHOSPHOLIPID TRANSPORT SYSTEM BINDING PROTEIN MLAD-RELATED"/>
    <property type="match status" value="1"/>
</dbReference>
<evidence type="ECO:0000256" key="1">
    <source>
        <dbReference type="SAM" id="Phobius"/>
    </source>
</evidence>
<evidence type="ECO:0000313" key="3">
    <source>
        <dbReference type="EMBL" id="MBC9795764.1"/>
    </source>
</evidence>
<evidence type="ECO:0000313" key="4">
    <source>
        <dbReference type="Proteomes" id="UP000653730"/>
    </source>
</evidence>
<dbReference type="AlphaFoldDB" id="A0A926JR40"/>
<dbReference type="Pfam" id="PF02470">
    <property type="entry name" value="MlaD"/>
    <property type="match status" value="1"/>
</dbReference>
<proteinExistence type="predicted"/>
<dbReference type="EMBL" id="JACVDC010000015">
    <property type="protein sequence ID" value="MBC9795764.1"/>
    <property type="molecule type" value="Genomic_DNA"/>
</dbReference>
<dbReference type="Proteomes" id="UP000653730">
    <property type="component" value="Unassembled WGS sequence"/>
</dbReference>
<keyword evidence="1" id="KW-1133">Transmembrane helix</keyword>
<protein>
    <submittedName>
        <fullName evidence="3">MCE family protein</fullName>
    </submittedName>
</protein>
<keyword evidence="1" id="KW-0812">Transmembrane</keyword>
<reference evidence="3 4" key="1">
    <citation type="submission" date="2020-09" db="EMBL/GenBank/DDBJ databases">
        <title>Sinomicrobium weinanense sp. nov., a halophilic bacteria isolated from saline-alkali soil.</title>
        <authorList>
            <person name="Wu P."/>
            <person name="Ren H."/>
            <person name="Mei Y."/>
            <person name="Liang Y."/>
            <person name="Chen Z."/>
        </authorList>
    </citation>
    <scope>NUCLEOTIDE SEQUENCE [LARGE SCALE GENOMIC DNA]</scope>
    <source>
        <strain evidence="3 4">FJxs</strain>
    </source>
</reference>
<sequence>MTKSSENIKLGIFVIAGILFLLIAAYLIGNNQNLFSKTFTVTAVFSNVNGLQKGNNVRFSGIDAGTVKAIEMENDTAIRVAMAIDEKIQGYIKKDAVATIGSDGLVGNMVVNIIPGKNASGHVKDGDEIPSYSRIGADDILNTLSVTNENAALLTADLLKVTHALTQGKGTLGRLLNDTVMAADLRQTIAGLKHAGKRANSVVGKLDRILEEVSFEESVAGVLLSDTLAAGRMKNTLEHLESSAITINHTVKDLDALVAEIRYGEGALHYLATDTVLVRQLEQTMRHIEEGTGRFNENMEALKHNFLFRGYFRKLERQREKKGE</sequence>
<keyword evidence="4" id="KW-1185">Reference proteome</keyword>
<organism evidence="3 4">
    <name type="scientific">Sinomicrobium weinanense</name>
    <dbReference type="NCBI Taxonomy" id="2842200"/>
    <lineage>
        <taxon>Bacteria</taxon>
        <taxon>Pseudomonadati</taxon>
        <taxon>Bacteroidota</taxon>
        <taxon>Flavobacteriia</taxon>
        <taxon>Flavobacteriales</taxon>
        <taxon>Flavobacteriaceae</taxon>
        <taxon>Sinomicrobium</taxon>
    </lineage>
</organism>
<gene>
    <name evidence="3" type="ORF">IBL28_07295</name>
</gene>
<dbReference type="RefSeq" id="WP_187964913.1">
    <property type="nucleotide sequence ID" value="NZ_JACVDC010000015.1"/>
</dbReference>
<feature type="domain" description="Mce/MlaD" evidence="2">
    <location>
        <begin position="38"/>
        <end position="116"/>
    </location>
</feature>
<accession>A0A926JR40</accession>
<evidence type="ECO:0000259" key="2">
    <source>
        <dbReference type="Pfam" id="PF02470"/>
    </source>
</evidence>
<name>A0A926JR40_9FLAO</name>
<keyword evidence="1" id="KW-0472">Membrane</keyword>
<dbReference type="InterPro" id="IPR052336">
    <property type="entry name" value="MlaD_Phospholipid_Transporter"/>
</dbReference>
<dbReference type="InterPro" id="IPR003399">
    <property type="entry name" value="Mce/MlaD"/>
</dbReference>
<comment type="caution">
    <text evidence="3">The sequence shown here is derived from an EMBL/GenBank/DDBJ whole genome shotgun (WGS) entry which is preliminary data.</text>
</comment>
<feature type="transmembrane region" description="Helical" evidence="1">
    <location>
        <begin position="12"/>
        <end position="29"/>
    </location>
</feature>
<dbReference type="PANTHER" id="PTHR33371:SF4">
    <property type="entry name" value="INTERMEMBRANE PHOSPHOLIPID TRANSPORT SYSTEM BINDING PROTEIN MLAD"/>
    <property type="match status" value="1"/>
</dbReference>